<dbReference type="Pfam" id="PF13298">
    <property type="entry name" value="LigD_N"/>
    <property type="match status" value="1"/>
</dbReference>
<keyword evidence="4" id="KW-1185">Reference proteome</keyword>
<feature type="compositionally biased region" description="Low complexity" evidence="1">
    <location>
        <begin position="356"/>
        <end position="376"/>
    </location>
</feature>
<dbReference type="InterPro" id="IPR014144">
    <property type="entry name" value="LigD_PE_domain"/>
</dbReference>
<evidence type="ECO:0000256" key="1">
    <source>
        <dbReference type="SAM" id="MobiDB-lite"/>
    </source>
</evidence>
<feature type="region of interest" description="Disordered" evidence="1">
    <location>
        <begin position="193"/>
        <end position="224"/>
    </location>
</feature>
<dbReference type="PANTHER" id="PTHR39465">
    <property type="entry name" value="DNA LIGASE D, 3'-PHOSPHOESTERASE DOMAIN"/>
    <property type="match status" value="1"/>
</dbReference>
<feature type="compositionally biased region" description="Low complexity" evidence="1">
    <location>
        <begin position="481"/>
        <end position="503"/>
    </location>
</feature>
<evidence type="ECO:0000313" key="3">
    <source>
        <dbReference type="EMBL" id="KAK5536818.1"/>
    </source>
</evidence>
<feature type="region of interest" description="Disordered" evidence="1">
    <location>
        <begin position="254"/>
        <end position="424"/>
    </location>
</feature>
<dbReference type="AlphaFoldDB" id="A0AAV9Q7J6"/>
<feature type="domain" description="DNA ligase D 3'-phosphoesterase" evidence="2">
    <location>
        <begin position="116"/>
        <end position="249"/>
    </location>
</feature>
<dbReference type="Proteomes" id="UP001345827">
    <property type="component" value="Unassembled WGS sequence"/>
</dbReference>
<protein>
    <recommendedName>
        <fullName evidence="2">DNA ligase D 3'-phosphoesterase domain-containing protein</fullName>
    </recommendedName>
</protein>
<feature type="compositionally biased region" description="Basic and acidic residues" evidence="1">
    <location>
        <begin position="384"/>
        <end position="399"/>
    </location>
</feature>
<feature type="region of interest" description="Disordered" evidence="1">
    <location>
        <begin position="471"/>
        <end position="527"/>
    </location>
</feature>
<dbReference type="PANTHER" id="PTHR39465:SF1">
    <property type="entry name" value="DNA LIGASE D 3'-PHOSPHOESTERASE DOMAIN-CONTAINING PROTEIN"/>
    <property type="match status" value="1"/>
</dbReference>
<comment type="caution">
    <text evidence="3">The sequence shown here is derived from an EMBL/GenBank/DDBJ whole genome shotgun (WGS) entry which is preliminary data.</text>
</comment>
<evidence type="ECO:0000259" key="2">
    <source>
        <dbReference type="Pfam" id="PF13298"/>
    </source>
</evidence>
<feature type="compositionally biased region" description="Polar residues" evidence="1">
    <location>
        <begin position="401"/>
        <end position="410"/>
    </location>
</feature>
<feature type="compositionally biased region" description="Polar residues" evidence="1">
    <location>
        <begin position="18"/>
        <end position="34"/>
    </location>
</feature>
<dbReference type="EMBL" id="JAXLQG010000008">
    <property type="protein sequence ID" value="KAK5536818.1"/>
    <property type="molecule type" value="Genomic_DNA"/>
</dbReference>
<feature type="region of interest" description="Disordered" evidence="1">
    <location>
        <begin position="1"/>
        <end position="56"/>
    </location>
</feature>
<evidence type="ECO:0000313" key="4">
    <source>
        <dbReference type="Proteomes" id="UP001345827"/>
    </source>
</evidence>
<feature type="compositionally biased region" description="Low complexity" evidence="1">
    <location>
        <begin position="196"/>
        <end position="205"/>
    </location>
</feature>
<proteinExistence type="predicted"/>
<gene>
    <name evidence="3" type="ORF">LTR25_005492</name>
</gene>
<name>A0AAV9Q7J6_9PEZI</name>
<sequence>MKRQRPANIIENPFVKPENQSWEISPPASLNRSVSPPPTNPRRRSKPAFNSIPTKSDTAAVEAGEVEIDDHVTFFSSKLLVATRPKIEGQPRLAHNEWLDLYQRNLNDRGHHFVVHQHDHPVAGTHYDLRLQCNATSSISFAIMYGLPGDPNSRKLNRNATETRVHNLWNHLIETASYETGTMLLWDTGEYEVLQDPPQSNNDSNTDSDSEPESPSVVESEPAKLHRAFQARKIKLRLHGTRLPKNYTLNLRLTHENNRLVQPEPPAFKRRKRSQPSTATRRQTHAESSDSEPGSNSSSGPSRPSTHDQSSQSSFEKARAGDSKRIPKFGRNVSSLLRTTSPPRPSRKPPGLEHQSSSSLYASTATAKAIAPAVVPSHSSDPVTPKRDNPHHGDEDRTKHQTTSTVTNTAHRPDDVPESKEDEEVQIRLNNAYPGATNSINSIHQRKWFLSLEREACGFRPTNRIEFGRRVWERPRPRTPTPARTRTRTFPSSSSSPSPSSNGNGNGNGNGLTLGPGGQGKVHAQDQGQVQVQVQGHLPGEGEGEGEVHLGGFPSFYVRGRDFETSVLTGRLAADVARDEGLVNYKPRGGWTAVTD</sequence>
<feature type="compositionally biased region" description="Gly residues" evidence="1">
    <location>
        <begin position="504"/>
        <end position="520"/>
    </location>
</feature>
<feature type="compositionally biased region" description="Low complexity" evidence="1">
    <location>
        <begin position="291"/>
        <end position="304"/>
    </location>
</feature>
<feature type="compositionally biased region" description="Basic and acidic residues" evidence="1">
    <location>
        <begin position="316"/>
        <end position="325"/>
    </location>
</feature>
<organism evidence="3 4">
    <name type="scientific">Vermiconidia calcicola</name>
    <dbReference type="NCBI Taxonomy" id="1690605"/>
    <lineage>
        <taxon>Eukaryota</taxon>
        <taxon>Fungi</taxon>
        <taxon>Dikarya</taxon>
        <taxon>Ascomycota</taxon>
        <taxon>Pezizomycotina</taxon>
        <taxon>Dothideomycetes</taxon>
        <taxon>Dothideomycetidae</taxon>
        <taxon>Mycosphaerellales</taxon>
        <taxon>Extremaceae</taxon>
        <taxon>Vermiconidia</taxon>
    </lineage>
</organism>
<accession>A0AAV9Q7J6</accession>
<reference evidence="3 4" key="1">
    <citation type="submission" date="2023-06" db="EMBL/GenBank/DDBJ databases">
        <title>Black Yeasts Isolated from many extreme environments.</title>
        <authorList>
            <person name="Coleine C."/>
            <person name="Stajich J.E."/>
            <person name="Selbmann L."/>
        </authorList>
    </citation>
    <scope>NUCLEOTIDE SEQUENCE [LARGE SCALE GENOMIC DNA]</scope>
    <source>
        <strain evidence="3 4">CCFEE 5887</strain>
    </source>
</reference>